<accession>A0ABR7XHE9</accession>
<reference evidence="7 8" key="1">
    <citation type="submission" date="2020-09" db="EMBL/GenBank/DDBJ databases">
        <title>Genome sequencing and assembly of Pontibacter sp.</title>
        <authorList>
            <person name="Chhetri G."/>
        </authorList>
    </citation>
    <scope>NUCLEOTIDE SEQUENCE [LARGE SCALE GENOMIC DNA]</scope>
    <source>
        <strain evidence="7 8">JH31</strain>
    </source>
</reference>
<feature type="transmembrane region" description="Helical" evidence="6">
    <location>
        <begin position="444"/>
        <end position="461"/>
    </location>
</feature>
<dbReference type="PANTHER" id="PTHR30250:SF26">
    <property type="entry name" value="PSMA PROTEIN"/>
    <property type="match status" value="1"/>
</dbReference>
<proteinExistence type="predicted"/>
<evidence type="ECO:0000256" key="5">
    <source>
        <dbReference type="ARBA" id="ARBA00023136"/>
    </source>
</evidence>
<evidence type="ECO:0000256" key="4">
    <source>
        <dbReference type="ARBA" id="ARBA00022989"/>
    </source>
</evidence>
<keyword evidence="5 6" id="KW-0472">Membrane</keyword>
<evidence type="ECO:0000313" key="7">
    <source>
        <dbReference type="EMBL" id="MBD1397710.1"/>
    </source>
</evidence>
<feature type="transmembrane region" description="Helical" evidence="6">
    <location>
        <begin position="193"/>
        <end position="211"/>
    </location>
</feature>
<feature type="transmembrane region" description="Helical" evidence="6">
    <location>
        <begin position="467"/>
        <end position="487"/>
    </location>
</feature>
<feature type="transmembrane region" description="Helical" evidence="6">
    <location>
        <begin position="254"/>
        <end position="270"/>
    </location>
</feature>
<keyword evidence="3 6" id="KW-0812">Transmembrane</keyword>
<feature type="transmembrane region" description="Helical" evidence="6">
    <location>
        <begin position="169"/>
        <end position="187"/>
    </location>
</feature>
<comment type="caution">
    <text evidence="7">The sequence shown here is derived from an EMBL/GenBank/DDBJ whole genome shotgun (WGS) entry which is preliminary data.</text>
</comment>
<dbReference type="InterPro" id="IPR050833">
    <property type="entry name" value="Poly_Biosynth_Transport"/>
</dbReference>
<protein>
    <submittedName>
        <fullName evidence="7">Polysaccharide biosynthesis protein</fullName>
    </submittedName>
</protein>
<evidence type="ECO:0000313" key="8">
    <source>
        <dbReference type="Proteomes" id="UP000625551"/>
    </source>
</evidence>
<evidence type="ECO:0000256" key="2">
    <source>
        <dbReference type="ARBA" id="ARBA00022475"/>
    </source>
</evidence>
<keyword evidence="2" id="KW-1003">Cell membrane</keyword>
<evidence type="ECO:0000256" key="1">
    <source>
        <dbReference type="ARBA" id="ARBA00004651"/>
    </source>
</evidence>
<comment type="subcellular location">
    <subcellularLocation>
        <location evidence="1">Cell membrane</location>
        <topology evidence="1">Multi-pass membrane protein</topology>
    </subcellularLocation>
</comment>
<organism evidence="7 8">
    <name type="scientific">Pontibacter aquaedesilientis</name>
    <dbReference type="NCBI Taxonomy" id="2766980"/>
    <lineage>
        <taxon>Bacteria</taxon>
        <taxon>Pseudomonadati</taxon>
        <taxon>Bacteroidota</taxon>
        <taxon>Cytophagia</taxon>
        <taxon>Cytophagales</taxon>
        <taxon>Hymenobacteraceae</taxon>
        <taxon>Pontibacter</taxon>
    </lineage>
</organism>
<feature type="transmembrane region" description="Helical" evidence="6">
    <location>
        <begin position="130"/>
        <end position="148"/>
    </location>
</feature>
<feature type="transmembrane region" description="Helical" evidence="6">
    <location>
        <begin position="403"/>
        <end position="424"/>
    </location>
</feature>
<keyword evidence="8" id="KW-1185">Reference proteome</keyword>
<sequence>MPTAPKQENLKQRAYLNSITSIIDYAGAQITGFIVSPFIVNGLGSSMYGIWQMLSQMTGYAGMADTRATQVLKWSIANKRDVASDEELKSDVTTALVVTVLILPLVLIVGGIIVWYAPFITQADPAHYDLIRIACSLLVTSLVINKVFNLFESVLRGMNLGFKRMGFRAGIVALAGGLKVFAITQGYGLIGLSSIEVITALITGATFYYIVKQNIGWFGFGSTNLKSVVSYGKLSGWFMAFTGSKMFLLSSDKIILGYLVGPVFVTKYAITMFTSYALQGLINAIVNGIIPGIGSLFGKQEFDKVHKARRIILSLNWLLASSLGFTILLLNRSFISLWVGEEHYAGTFENLLIIFVSIQVVFFQIDSIIINVTLDMRKKVLFSSLASMLTIVLAWFLVEKYFIVGLCFSILVGRFVLTIGYPLILKESMKDKSSVFVRHKIQPVVVCALFFLTAAYLSQSIDINSWIYLIVVGAISVLSTGLLFWFLGLVPKNRAEAWEAISAIKLFKKD</sequence>
<evidence type="ECO:0000256" key="3">
    <source>
        <dbReference type="ARBA" id="ARBA00022692"/>
    </source>
</evidence>
<evidence type="ECO:0000256" key="6">
    <source>
        <dbReference type="SAM" id="Phobius"/>
    </source>
</evidence>
<feature type="transmembrane region" description="Helical" evidence="6">
    <location>
        <begin position="380"/>
        <end position="397"/>
    </location>
</feature>
<feature type="transmembrane region" description="Helical" evidence="6">
    <location>
        <begin position="95"/>
        <end position="118"/>
    </location>
</feature>
<dbReference type="PANTHER" id="PTHR30250">
    <property type="entry name" value="PST FAMILY PREDICTED COLANIC ACID TRANSPORTER"/>
    <property type="match status" value="1"/>
</dbReference>
<dbReference type="Proteomes" id="UP000625551">
    <property type="component" value="Unassembled WGS sequence"/>
</dbReference>
<feature type="transmembrane region" description="Helical" evidence="6">
    <location>
        <begin position="351"/>
        <end position="373"/>
    </location>
</feature>
<gene>
    <name evidence="7" type="ORF">H9Q13_11090</name>
</gene>
<name>A0ABR7XHE9_9BACT</name>
<feature type="transmembrane region" description="Helical" evidence="6">
    <location>
        <begin position="310"/>
        <end position="331"/>
    </location>
</feature>
<keyword evidence="4 6" id="KW-1133">Transmembrane helix</keyword>
<feature type="transmembrane region" description="Helical" evidence="6">
    <location>
        <begin position="276"/>
        <end position="298"/>
    </location>
</feature>
<dbReference type="EMBL" id="JACXAJ010000004">
    <property type="protein sequence ID" value="MBD1397710.1"/>
    <property type="molecule type" value="Genomic_DNA"/>
</dbReference>